<dbReference type="AlphaFoldDB" id="A0A8H6IBB8"/>
<dbReference type="OrthoDB" id="3366231at2759"/>
<organism evidence="1 2">
    <name type="scientific">Ephemerocybe angulata</name>
    <dbReference type="NCBI Taxonomy" id="980116"/>
    <lineage>
        <taxon>Eukaryota</taxon>
        <taxon>Fungi</taxon>
        <taxon>Dikarya</taxon>
        <taxon>Basidiomycota</taxon>
        <taxon>Agaricomycotina</taxon>
        <taxon>Agaricomycetes</taxon>
        <taxon>Agaricomycetidae</taxon>
        <taxon>Agaricales</taxon>
        <taxon>Agaricineae</taxon>
        <taxon>Psathyrellaceae</taxon>
        <taxon>Ephemerocybe</taxon>
    </lineage>
</organism>
<keyword evidence="2" id="KW-1185">Reference proteome</keyword>
<dbReference type="PANTHER" id="PTHR45786:SF74">
    <property type="entry name" value="ATP-DEPENDENT DNA HELICASE"/>
    <property type="match status" value="1"/>
</dbReference>
<feature type="non-terminal residue" evidence="1">
    <location>
        <position position="1"/>
    </location>
</feature>
<dbReference type="Proteomes" id="UP000521943">
    <property type="component" value="Unassembled WGS sequence"/>
</dbReference>
<evidence type="ECO:0000313" key="2">
    <source>
        <dbReference type="Proteomes" id="UP000521943"/>
    </source>
</evidence>
<proteinExistence type="predicted"/>
<protein>
    <recommendedName>
        <fullName evidence="3">Helitron helicase-like domain-containing protein</fullName>
    </recommendedName>
</protein>
<sequence>AHVRMADGTLSPMFALARRPYQEPSSRHNLGRMDLECPSCGALHWSSEQLSTSCEREPKFGICCDSGQVRLPLLRDPPQPLKDLYTAEHPEAKEFRENAWKYNRAFAFTSMRAEEDQAVNRGRGPPVFRILGELYHRGGSLEPERGQRPTHAQLYIYDPRAALEQRRAMNEGLNPATLAQLQEVLNRHNIYVDLYRHAYEIMGGMQDSGDRDPTVRLRAVPVVQEAAIHPRRGNLPTADEVAVIICDSSGEAPGMRDVVLHLRSGPLQRINDLHPSYAPLYYVLLFPYGEPGW</sequence>
<dbReference type="EMBL" id="JACGCI010000008">
    <property type="protein sequence ID" value="KAF6762343.1"/>
    <property type="molecule type" value="Genomic_DNA"/>
</dbReference>
<dbReference type="PANTHER" id="PTHR45786">
    <property type="entry name" value="DNA BINDING PROTEIN-LIKE"/>
    <property type="match status" value="1"/>
</dbReference>
<evidence type="ECO:0008006" key="3">
    <source>
        <dbReference type="Google" id="ProtNLM"/>
    </source>
</evidence>
<evidence type="ECO:0000313" key="1">
    <source>
        <dbReference type="EMBL" id="KAF6762343.1"/>
    </source>
</evidence>
<reference evidence="1 2" key="1">
    <citation type="submission" date="2020-07" db="EMBL/GenBank/DDBJ databases">
        <title>Comparative genomics of pyrophilous fungi reveals a link between fire events and developmental genes.</title>
        <authorList>
            <consortium name="DOE Joint Genome Institute"/>
            <person name="Steindorff A.S."/>
            <person name="Carver A."/>
            <person name="Calhoun S."/>
            <person name="Stillman K."/>
            <person name="Liu H."/>
            <person name="Lipzen A."/>
            <person name="Pangilinan J."/>
            <person name="Labutti K."/>
            <person name="Bruns T.D."/>
            <person name="Grigoriev I.V."/>
        </authorList>
    </citation>
    <scope>NUCLEOTIDE SEQUENCE [LARGE SCALE GENOMIC DNA]</scope>
    <source>
        <strain evidence="1 2">CBS 144469</strain>
    </source>
</reference>
<gene>
    <name evidence="1" type="ORF">DFP72DRAFT_786082</name>
</gene>
<accession>A0A8H6IBB8</accession>
<feature type="non-terminal residue" evidence="1">
    <location>
        <position position="293"/>
    </location>
</feature>
<name>A0A8H6IBB8_9AGAR</name>
<comment type="caution">
    <text evidence="1">The sequence shown here is derived from an EMBL/GenBank/DDBJ whole genome shotgun (WGS) entry which is preliminary data.</text>
</comment>